<dbReference type="AlphaFoldDB" id="A0A2A2JGG6"/>
<gene>
    <name evidence="1" type="ORF">WR25_02266</name>
</gene>
<reference evidence="1 2" key="1">
    <citation type="journal article" date="2017" name="Curr. Biol.">
        <title>Genome architecture and evolution of a unichromosomal asexual nematode.</title>
        <authorList>
            <person name="Fradin H."/>
            <person name="Zegar C."/>
            <person name="Gutwein M."/>
            <person name="Lucas J."/>
            <person name="Kovtun M."/>
            <person name="Corcoran D."/>
            <person name="Baugh L.R."/>
            <person name="Kiontke K."/>
            <person name="Gunsalus K."/>
            <person name="Fitch D.H."/>
            <person name="Piano F."/>
        </authorList>
    </citation>
    <scope>NUCLEOTIDE SEQUENCE [LARGE SCALE GENOMIC DNA]</scope>
    <source>
        <strain evidence="1">PF1309</strain>
    </source>
</reference>
<name>A0A2A2JGG6_9BILA</name>
<organism evidence="1 2">
    <name type="scientific">Diploscapter pachys</name>
    <dbReference type="NCBI Taxonomy" id="2018661"/>
    <lineage>
        <taxon>Eukaryota</taxon>
        <taxon>Metazoa</taxon>
        <taxon>Ecdysozoa</taxon>
        <taxon>Nematoda</taxon>
        <taxon>Chromadorea</taxon>
        <taxon>Rhabditida</taxon>
        <taxon>Rhabditina</taxon>
        <taxon>Rhabditomorpha</taxon>
        <taxon>Rhabditoidea</taxon>
        <taxon>Rhabditidae</taxon>
        <taxon>Diploscapter</taxon>
    </lineage>
</organism>
<dbReference type="Proteomes" id="UP000218231">
    <property type="component" value="Unassembled WGS sequence"/>
</dbReference>
<evidence type="ECO:0000313" key="1">
    <source>
        <dbReference type="EMBL" id="PAV60846.1"/>
    </source>
</evidence>
<evidence type="ECO:0000313" key="2">
    <source>
        <dbReference type="Proteomes" id="UP000218231"/>
    </source>
</evidence>
<proteinExistence type="predicted"/>
<dbReference type="EMBL" id="LIAE01010445">
    <property type="protein sequence ID" value="PAV60846.1"/>
    <property type="molecule type" value="Genomic_DNA"/>
</dbReference>
<comment type="caution">
    <text evidence="1">The sequence shown here is derived from an EMBL/GenBank/DDBJ whole genome shotgun (WGS) entry which is preliminary data.</text>
</comment>
<sequence length="76" mass="9333">MINKLNNNKYRYDGIFDRFDSVHYLDNDSHHDLHDIGLYFVHDDIQFIDIHDDHIQHYSSIHYYNRSLFRKFSSIS</sequence>
<keyword evidence="2" id="KW-1185">Reference proteome</keyword>
<protein>
    <submittedName>
        <fullName evidence="1">Uncharacterized protein</fullName>
    </submittedName>
</protein>
<accession>A0A2A2JGG6</accession>